<keyword evidence="7" id="KW-1185">Reference proteome</keyword>
<dbReference type="InterPro" id="IPR058163">
    <property type="entry name" value="LysR-type_TF_proteobact-type"/>
</dbReference>
<comment type="similarity">
    <text evidence="1">Belongs to the LysR transcriptional regulatory family.</text>
</comment>
<evidence type="ECO:0000313" key="6">
    <source>
        <dbReference type="EMBL" id="MFD1711777.1"/>
    </source>
</evidence>
<dbReference type="CDD" id="cd08422">
    <property type="entry name" value="PBP2_CrgA_like"/>
    <property type="match status" value="1"/>
</dbReference>
<dbReference type="Pfam" id="PF00126">
    <property type="entry name" value="HTH_1"/>
    <property type="match status" value="1"/>
</dbReference>
<dbReference type="Proteomes" id="UP001597304">
    <property type="component" value="Unassembled WGS sequence"/>
</dbReference>
<accession>A0ABW4KXA6</accession>
<dbReference type="PANTHER" id="PTHR30537:SF21">
    <property type="entry name" value="HTH-TYPE TRANSCRIPTIONAL REGULATOR SINR-RELATED"/>
    <property type="match status" value="1"/>
</dbReference>
<gene>
    <name evidence="6" type="ORF">ACFSF0_14260</name>
</gene>
<keyword evidence="3" id="KW-0238">DNA-binding</keyword>
<reference evidence="7" key="1">
    <citation type="journal article" date="2019" name="Int. J. Syst. Evol. Microbiol.">
        <title>The Global Catalogue of Microorganisms (GCM) 10K type strain sequencing project: providing services to taxonomists for standard genome sequencing and annotation.</title>
        <authorList>
            <consortium name="The Broad Institute Genomics Platform"/>
            <consortium name="The Broad Institute Genome Sequencing Center for Infectious Disease"/>
            <person name="Wu L."/>
            <person name="Ma J."/>
        </authorList>
    </citation>
    <scope>NUCLEOTIDE SEQUENCE [LARGE SCALE GENOMIC DNA]</scope>
    <source>
        <strain evidence="7">LMG 29247</strain>
    </source>
</reference>
<evidence type="ECO:0000256" key="4">
    <source>
        <dbReference type="ARBA" id="ARBA00023163"/>
    </source>
</evidence>
<dbReference type="InterPro" id="IPR005119">
    <property type="entry name" value="LysR_subst-bd"/>
</dbReference>
<proteinExistence type="inferred from homology"/>
<dbReference type="InterPro" id="IPR036388">
    <property type="entry name" value="WH-like_DNA-bd_sf"/>
</dbReference>
<evidence type="ECO:0000256" key="2">
    <source>
        <dbReference type="ARBA" id="ARBA00023015"/>
    </source>
</evidence>
<keyword evidence="2" id="KW-0805">Transcription regulation</keyword>
<dbReference type="SUPFAM" id="SSF53850">
    <property type="entry name" value="Periplasmic binding protein-like II"/>
    <property type="match status" value="1"/>
</dbReference>
<dbReference type="RefSeq" id="WP_147914451.1">
    <property type="nucleotide sequence ID" value="NZ_JBHUEJ010000034.1"/>
</dbReference>
<evidence type="ECO:0000256" key="1">
    <source>
        <dbReference type="ARBA" id="ARBA00009437"/>
    </source>
</evidence>
<dbReference type="Gene3D" id="1.10.10.10">
    <property type="entry name" value="Winged helix-like DNA-binding domain superfamily/Winged helix DNA-binding domain"/>
    <property type="match status" value="1"/>
</dbReference>
<evidence type="ECO:0000256" key="3">
    <source>
        <dbReference type="ARBA" id="ARBA00023125"/>
    </source>
</evidence>
<dbReference type="SUPFAM" id="SSF46785">
    <property type="entry name" value="Winged helix' DNA-binding domain"/>
    <property type="match status" value="1"/>
</dbReference>
<dbReference type="EMBL" id="JBHUEJ010000034">
    <property type="protein sequence ID" value="MFD1711777.1"/>
    <property type="molecule type" value="Genomic_DNA"/>
</dbReference>
<comment type="caution">
    <text evidence="6">The sequence shown here is derived from an EMBL/GenBank/DDBJ whole genome shotgun (WGS) entry which is preliminary data.</text>
</comment>
<dbReference type="Pfam" id="PF03466">
    <property type="entry name" value="LysR_substrate"/>
    <property type="match status" value="1"/>
</dbReference>
<feature type="domain" description="HTH lysR-type" evidence="5">
    <location>
        <begin position="4"/>
        <end position="61"/>
    </location>
</feature>
<name>A0ABW4KXA6_9BURK</name>
<dbReference type="Gene3D" id="3.40.190.290">
    <property type="match status" value="1"/>
</dbReference>
<keyword evidence="4" id="KW-0804">Transcription</keyword>
<sequence length="308" mass="33350">MQFENLSDLRVLVETARGGSLTAAARALGVTPAAASAMLKRLEAQLQVRLFERSTRAMRLTPQGQTLLDYATRALELIDEGASQASAAVGALRGGIRLAVSSDLGRSVLLPWLDDFLAQHPGVQIALSASDQVLDVRRDAVDLALRYGAAELRDSQLVARPLCTTRRVACAAPAYLQRRGTPTHPRELAQHNCIALQIGGRREQRWSFERAGEQLDVPISGDRSADDGAVAREWAMAGAGIVYKSRLDVHAALQRGQLVALLPDWAGQPYTLYATLPSNRFVPARVHALVEHLVARFAAWPEAKPAAT</sequence>
<dbReference type="PANTHER" id="PTHR30537">
    <property type="entry name" value="HTH-TYPE TRANSCRIPTIONAL REGULATOR"/>
    <property type="match status" value="1"/>
</dbReference>
<dbReference type="InterPro" id="IPR036390">
    <property type="entry name" value="WH_DNA-bd_sf"/>
</dbReference>
<dbReference type="PROSITE" id="PS50931">
    <property type="entry name" value="HTH_LYSR"/>
    <property type="match status" value="1"/>
</dbReference>
<dbReference type="InterPro" id="IPR000847">
    <property type="entry name" value="LysR_HTH_N"/>
</dbReference>
<organism evidence="6 7">
    <name type="scientific">Ottowia flava</name>
    <dbReference type="NCBI Taxonomy" id="2675430"/>
    <lineage>
        <taxon>Bacteria</taxon>
        <taxon>Pseudomonadati</taxon>
        <taxon>Pseudomonadota</taxon>
        <taxon>Betaproteobacteria</taxon>
        <taxon>Burkholderiales</taxon>
        <taxon>Comamonadaceae</taxon>
        <taxon>Ottowia</taxon>
    </lineage>
</organism>
<protein>
    <submittedName>
        <fullName evidence="6">LysR family transcriptional regulator</fullName>
    </submittedName>
</protein>
<evidence type="ECO:0000259" key="5">
    <source>
        <dbReference type="PROSITE" id="PS50931"/>
    </source>
</evidence>
<evidence type="ECO:0000313" key="7">
    <source>
        <dbReference type="Proteomes" id="UP001597304"/>
    </source>
</evidence>